<dbReference type="InterPro" id="IPR016181">
    <property type="entry name" value="Acyl_CoA_acyltransferase"/>
</dbReference>
<dbReference type="EMBL" id="JACSQO010000019">
    <property type="protein sequence ID" value="MBD7946395.1"/>
    <property type="molecule type" value="Genomic_DNA"/>
</dbReference>
<dbReference type="PANTHER" id="PTHR43415:SF3">
    <property type="entry name" value="GNAT-FAMILY ACETYLTRANSFERASE"/>
    <property type="match status" value="1"/>
</dbReference>
<dbReference type="PROSITE" id="PS51186">
    <property type="entry name" value="GNAT"/>
    <property type="match status" value="1"/>
</dbReference>
<dbReference type="Proteomes" id="UP000640786">
    <property type="component" value="Unassembled WGS sequence"/>
</dbReference>
<dbReference type="Pfam" id="PF00583">
    <property type="entry name" value="Acetyltransf_1"/>
    <property type="match status" value="1"/>
</dbReference>
<dbReference type="Gene3D" id="3.40.630.30">
    <property type="match status" value="1"/>
</dbReference>
<accession>A0ABR8RF07</accession>
<protein>
    <submittedName>
        <fullName evidence="2">GNAT family N-acetyltransferase</fullName>
    </submittedName>
</protein>
<keyword evidence="3" id="KW-1185">Reference proteome</keyword>
<feature type="domain" description="N-acetyltransferase" evidence="1">
    <location>
        <begin position="5"/>
        <end position="171"/>
    </location>
</feature>
<name>A0ABR8RF07_9BACI</name>
<evidence type="ECO:0000313" key="2">
    <source>
        <dbReference type="EMBL" id="MBD7946395.1"/>
    </source>
</evidence>
<sequence>MSIEINIRKAMVNDAEQIIEHIKRILKENPSFMATTPEEFTVSVVEQREKIVNCSERGLMLVAEQENQIIGILDFHLSSRKRFSHQGLFGISIQETFANKGIGTCLIKKLLEWARKQEHIEKISLEVFSNNERAIHLYTKLGFKEEGRRHKHVKFGPNEYVDDIIMSQFVK</sequence>
<dbReference type="PANTHER" id="PTHR43415">
    <property type="entry name" value="SPERMIDINE N(1)-ACETYLTRANSFERASE"/>
    <property type="match status" value="1"/>
</dbReference>
<proteinExistence type="predicted"/>
<evidence type="ECO:0000259" key="1">
    <source>
        <dbReference type="PROSITE" id="PS51186"/>
    </source>
</evidence>
<dbReference type="SUPFAM" id="SSF55729">
    <property type="entry name" value="Acyl-CoA N-acyltransferases (Nat)"/>
    <property type="match status" value="1"/>
</dbReference>
<dbReference type="CDD" id="cd04301">
    <property type="entry name" value="NAT_SF"/>
    <property type="match status" value="1"/>
</dbReference>
<dbReference type="RefSeq" id="WP_144541954.1">
    <property type="nucleotide sequence ID" value="NZ_JACSQO010000019.1"/>
</dbReference>
<reference evidence="2 3" key="1">
    <citation type="submission" date="2020-08" db="EMBL/GenBank/DDBJ databases">
        <title>A Genomic Blueprint of the Chicken Gut Microbiome.</title>
        <authorList>
            <person name="Gilroy R."/>
            <person name="Ravi A."/>
            <person name="Getino M."/>
            <person name="Pursley I."/>
            <person name="Horton D.L."/>
            <person name="Alikhan N.-F."/>
            <person name="Baker D."/>
            <person name="Gharbi K."/>
            <person name="Hall N."/>
            <person name="Watson M."/>
            <person name="Adriaenssens E.M."/>
            <person name="Foster-Nyarko E."/>
            <person name="Jarju S."/>
            <person name="Secka A."/>
            <person name="Antonio M."/>
            <person name="Oren A."/>
            <person name="Chaudhuri R."/>
            <person name="La Ragione R.M."/>
            <person name="Hildebrand F."/>
            <person name="Pallen M.J."/>
        </authorList>
    </citation>
    <scope>NUCLEOTIDE SEQUENCE [LARGE SCALE GENOMIC DNA]</scope>
    <source>
        <strain evidence="2 3">Sa2BUA9</strain>
    </source>
</reference>
<dbReference type="InterPro" id="IPR000182">
    <property type="entry name" value="GNAT_dom"/>
</dbReference>
<organism evidence="2 3">
    <name type="scientific">Psychrobacillus faecigallinarum</name>
    <dbReference type="NCBI Taxonomy" id="2762235"/>
    <lineage>
        <taxon>Bacteria</taxon>
        <taxon>Bacillati</taxon>
        <taxon>Bacillota</taxon>
        <taxon>Bacilli</taxon>
        <taxon>Bacillales</taxon>
        <taxon>Bacillaceae</taxon>
        <taxon>Psychrobacillus</taxon>
    </lineage>
</organism>
<comment type="caution">
    <text evidence="2">The sequence shown here is derived from an EMBL/GenBank/DDBJ whole genome shotgun (WGS) entry which is preliminary data.</text>
</comment>
<evidence type="ECO:0000313" key="3">
    <source>
        <dbReference type="Proteomes" id="UP000640786"/>
    </source>
</evidence>
<gene>
    <name evidence="2" type="ORF">H9650_20055</name>
</gene>